<name>A0AAV3MB78_9GAMM</name>
<dbReference type="GO" id="GO:0015031">
    <property type="term" value="P:protein transport"/>
    <property type="evidence" value="ECO:0007669"/>
    <property type="project" value="InterPro"/>
</dbReference>
<dbReference type="RefSeq" id="WP_006663144.1">
    <property type="nucleotide sequence ID" value="NZ_JALD01000003.1"/>
</dbReference>
<evidence type="ECO:0000313" key="1">
    <source>
        <dbReference type="EMBL" id="EUD13003.1"/>
    </source>
</evidence>
<dbReference type="AlphaFoldDB" id="A0AAV3MB78"/>
<dbReference type="EMBL" id="JALD01000003">
    <property type="protein sequence ID" value="EUD13003.1"/>
    <property type="molecule type" value="Genomic_DNA"/>
</dbReference>
<gene>
    <name evidence="1" type="ORF">HMPREF1563_0960</name>
</gene>
<accession>A0AAV3MB78</accession>
<proteinExistence type="predicted"/>
<comment type="caution">
    <text evidence="1">The sequence shown here is derived from an EMBL/GenBank/DDBJ whole genome shotgun (WGS) entry which is preliminary data.</text>
</comment>
<evidence type="ECO:0000313" key="2">
    <source>
        <dbReference type="Proteomes" id="UP000022311"/>
    </source>
</evidence>
<dbReference type="NCBIfam" id="NF038054">
    <property type="entry name" value="T3SS_SctI"/>
    <property type="match status" value="1"/>
</dbReference>
<reference evidence="1 2" key="1">
    <citation type="submission" date="2014-01" db="EMBL/GenBank/DDBJ databases">
        <authorList>
            <person name="Durkin A.S."/>
            <person name="McCorrison J."/>
            <person name="Torralba M."/>
            <person name="Gillis M."/>
            <person name="Haft D.H."/>
            <person name="Methe B."/>
            <person name="Sutton G."/>
            <person name="Nelson K.E."/>
        </authorList>
    </citation>
    <scope>NUCLEOTIDE SEQUENCE [LARGE SCALE GENOMIC DNA]</scope>
    <source>
        <strain evidence="1 2">205/92</strain>
    </source>
</reference>
<dbReference type="SUPFAM" id="SSF140129">
    <property type="entry name" value="MxiH-like"/>
    <property type="match status" value="1"/>
</dbReference>
<sequence length="97" mass="10420">MLPISSISPIATVVDTVSPVSVSSLEETVKKLFSDYAANASTEKQNIIEKSKNIDPSNAVQVLNLQDQVGQYTLALNMISTITHKVTSSIDTVIKAQ</sequence>
<dbReference type="InterPro" id="IPR037203">
    <property type="entry name" value="T3SS_needle-like_sf"/>
</dbReference>
<dbReference type="Proteomes" id="UP000022311">
    <property type="component" value="Unassembled WGS sequence"/>
</dbReference>
<protein>
    <submittedName>
        <fullName evidence="1">Uncharacterized protein</fullName>
    </submittedName>
</protein>
<dbReference type="InterPro" id="IPR047754">
    <property type="entry name" value="T3SS_SctI-like"/>
</dbReference>
<organism evidence="1 2">
    <name type="scientific">Providencia alcalifaciens 205/92</name>
    <dbReference type="NCBI Taxonomy" id="1256988"/>
    <lineage>
        <taxon>Bacteria</taxon>
        <taxon>Pseudomonadati</taxon>
        <taxon>Pseudomonadota</taxon>
        <taxon>Gammaproteobacteria</taxon>
        <taxon>Enterobacterales</taxon>
        <taxon>Morganellaceae</taxon>
        <taxon>Providencia</taxon>
    </lineage>
</organism>